<accession>A0ACB8LJ16</accession>
<protein>
    <submittedName>
        <fullName evidence="1">Transcription factor ABORTED MICROSPORES</fullName>
    </submittedName>
</protein>
<name>A0ACB8LJ16_CITSI</name>
<evidence type="ECO:0000313" key="2">
    <source>
        <dbReference type="Proteomes" id="UP000829398"/>
    </source>
</evidence>
<gene>
    <name evidence="1" type="ORF">KPL71_013280</name>
</gene>
<organism evidence="1 2">
    <name type="scientific">Citrus sinensis</name>
    <name type="common">Sweet orange</name>
    <name type="synonym">Citrus aurantium var. sinensis</name>
    <dbReference type="NCBI Taxonomy" id="2711"/>
    <lineage>
        <taxon>Eukaryota</taxon>
        <taxon>Viridiplantae</taxon>
        <taxon>Streptophyta</taxon>
        <taxon>Embryophyta</taxon>
        <taxon>Tracheophyta</taxon>
        <taxon>Spermatophyta</taxon>
        <taxon>Magnoliopsida</taxon>
        <taxon>eudicotyledons</taxon>
        <taxon>Gunneridae</taxon>
        <taxon>Pentapetalae</taxon>
        <taxon>rosids</taxon>
        <taxon>malvids</taxon>
        <taxon>Sapindales</taxon>
        <taxon>Rutaceae</taxon>
        <taxon>Aurantioideae</taxon>
        <taxon>Citrus</taxon>
    </lineage>
</organism>
<proteinExistence type="predicted"/>
<dbReference type="Proteomes" id="UP000829398">
    <property type="component" value="Chromosome 4"/>
</dbReference>
<reference evidence="2" key="1">
    <citation type="journal article" date="2023" name="Hortic. Res.">
        <title>A chromosome-level phased genome enabling allele-level studies in sweet orange: a case study on citrus Huanglongbing tolerance.</title>
        <authorList>
            <person name="Wu B."/>
            <person name="Yu Q."/>
            <person name="Deng Z."/>
            <person name="Duan Y."/>
            <person name="Luo F."/>
            <person name="Gmitter F. Jr."/>
        </authorList>
    </citation>
    <scope>NUCLEOTIDE SEQUENCE [LARGE SCALE GENOMIC DNA]</scope>
    <source>
        <strain evidence="2">cv. Valencia</strain>
    </source>
</reference>
<comment type="caution">
    <text evidence="1">The sequence shown here is derived from an EMBL/GenBank/DDBJ whole genome shotgun (WGS) entry which is preliminary data.</text>
</comment>
<evidence type="ECO:0000313" key="1">
    <source>
        <dbReference type="EMBL" id="KAH9773248.1"/>
    </source>
</evidence>
<keyword evidence="2" id="KW-1185">Reference proteome</keyword>
<dbReference type="EMBL" id="CM039173">
    <property type="protein sequence ID" value="KAH9773248.1"/>
    <property type="molecule type" value="Genomic_DNA"/>
</dbReference>
<sequence length="671" mass="74907">MSSTSLQQPQQPGLVYPNTVTGQPPAVSSSSHSNGSFGTVFIVLAVIIVISAIACCLGRLCNRRHHSSHGHKEKPSKQIRPKGKPGAGRDLEFGPDPERNPSFRRRERETTELEFGFDKNIAASKPAGNGESRGFKQFNNGDIRVAPKFLRVAISISPEQFGTIRWPFSAAYLPAAIRFLAVAADFVLIKLILTVLIRRKTQKNKSSEERGDMRDLEKAVEWLRPFVDSKAWDYCVVWKLGDDPSRFIEWLGCCCSGGVGGGFEYVKVKEESGEEQKFSFCRDAHLKHSARTKACEALAQLPSFMDLYSGIHGEVVITNQPKWISLANSSDSNASHQSNSTRVLIPVFGGLIELFAAKHISKDQNIIELVLAHCNTSIEQRVVPAGSSYDVGLDEKCLDILLKENLQNFPSPLQLLTFVPGTQVLSAATRFNTHPYNEGSSRGSNPLIEHPSFDSNYGYIAQNAPLMQPIGNSFAKRPKCKNHVFKEEPGERHRLGRAKNLITERNRRNKLKDGLFALRALVPKISKMDRAAILGDAAEYIKELLQEVDKLQDELKENEDCEKDNEEMKSFKLDEIHEGTSTTYLPASEHNKSFPACGEKGKSEVRVEVNQINDRDFLIKLLCEHERGGFLRLMEAINSLELQVIDANVTTFNGKVLNILRVQVRFDSKKS</sequence>